<keyword evidence="3" id="KW-1185">Reference proteome</keyword>
<feature type="region of interest" description="Disordered" evidence="1">
    <location>
        <begin position="37"/>
        <end position="61"/>
    </location>
</feature>
<comment type="caution">
    <text evidence="2">The sequence shown here is derived from an EMBL/GenBank/DDBJ whole genome shotgun (WGS) entry which is preliminary data.</text>
</comment>
<reference evidence="2" key="1">
    <citation type="journal article" date="2014" name="Int. J. Syst. Evol. Microbiol.">
        <title>Complete genome sequence of Corynebacterium casei LMG S-19264T (=DSM 44701T), isolated from a smear-ripened cheese.</title>
        <authorList>
            <consortium name="US DOE Joint Genome Institute (JGI-PGF)"/>
            <person name="Walter F."/>
            <person name="Albersmeier A."/>
            <person name="Kalinowski J."/>
            <person name="Ruckert C."/>
        </authorList>
    </citation>
    <scope>NUCLEOTIDE SEQUENCE</scope>
    <source>
        <strain evidence="2">CGMCC 1.12426</strain>
    </source>
</reference>
<dbReference type="EMBL" id="BMFA01000012">
    <property type="protein sequence ID" value="GGB59560.1"/>
    <property type="molecule type" value="Genomic_DNA"/>
</dbReference>
<gene>
    <name evidence="2" type="ORF">GCM10011316_34470</name>
</gene>
<name>A0A916X370_9HYPH</name>
<protein>
    <submittedName>
        <fullName evidence="2">Uncharacterized protein</fullName>
    </submittedName>
</protein>
<proteinExistence type="predicted"/>
<evidence type="ECO:0000256" key="1">
    <source>
        <dbReference type="SAM" id="MobiDB-lite"/>
    </source>
</evidence>
<evidence type="ECO:0000313" key="3">
    <source>
        <dbReference type="Proteomes" id="UP000605148"/>
    </source>
</evidence>
<dbReference type="AlphaFoldDB" id="A0A916X370"/>
<reference evidence="2" key="2">
    <citation type="submission" date="2020-09" db="EMBL/GenBank/DDBJ databases">
        <authorList>
            <person name="Sun Q."/>
            <person name="Zhou Y."/>
        </authorList>
    </citation>
    <scope>NUCLEOTIDE SEQUENCE</scope>
    <source>
        <strain evidence="2">CGMCC 1.12426</strain>
    </source>
</reference>
<organism evidence="2 3">
    <name type="scientific">Roseibium aquae</name>
    <dbReference type="NCBI Taxonomy" id="1323746"/>
    <lineage>
        <taxon>Bacteria</taxon>
        <taxon>Pseudomonadati</taxon>
        <taxon>Pseudomonadota</taxon>
        <taxon>Alphaproteobacteria</taxon>
        <taxon>Hyphomicrobiales</taxon>
        <taxon>Stappiaceae</taxon>
        <taxon>Roseibium</taxon>
    </lineage>
</organism>
<dbReference type="Proteomes" id="UP000605148">
    <property type="component" value="Unassembled WGS sequence"/>
</dbReference>
<sequence>MWTEPVKGQIRRAGPSRFRRGAVALQCAGQLCHIGNRKHAQGRGQEPEMARPYSSRLWDWT</sequence>
<accession>A0A916X370</accession>
<evidence type="ECO:0000313" key="2">
    <source>
        <dbReference type="EMBL" id="GGB59560.1"/>
    </source>
</evidence>